<evidence type="ECO:0000256" key="1">
    <source>
        <dbReference type="ARBA" id="ARBA00022679"/>
    </source>
</evidence>
<gene>
    <name evidence="4" type="ORF">H4317_14940</name>
</gene>
<dbReference type="Proteomes" id="UP000515489">
    <property type="component" value="Chromosome"/>
</dbReference>
<dbReference type="InterPro" id="IPR050832">
    <property type="entry name" value="Bact_Acetyltransf"/>
</dbReference>
<dbReference type="PANTHER" id="PTHR43877">
    <property type="entry name" value="AMINOALKYLPHOSPHONATE N-ACETYLTRANSFERASE-RELATED-RELATED"/>
    <property type="match status" value="1"/>
</dbReference>
<accession>A0A7G7W500</accession>
<evidence type="ECO:0000313" key="5">
    <source>
        <dbReference type="Proteomes" id="UP000515489"/>
    </source>
</evidence>
<dbReference type="GO" id="GO:0016747">
    <property type="term" value="F:acyltransferase activity, transferring groups other than amino-acyl groups"/>
    <property type="evidence" value="ECO:0007669"/>
    <property type="project" value="InterPro"/>
</dbReference>
<dbReference type="InterPro" id="IPR000182">
    <property type="entry name" value="GNAT_dom"/>
</dbReference>
<dbReference type="KEGG" id="hsk:H4317_14940"/>
<dbReference type="Gene3D" id="3.40.630.30">
    <property type="match status" value="1"/>
</dbReference>
<dbReference type="PROSITE" id="PS51186">
    <property type="entry name" value="GNAT"/>
    <property type="match status" value="1"/>
</dbReference>
<evidence type="ECO:0000256" key="2">
    <source>
        <dbReference type="ARBA" id="ARBA00023315"/>
    </source>
</evidence>
<evidence type="ECO:0000259" key="3">
    <source>
        <dbReference type="PROSITE" id="PS51186"/>
    </source>
</evidence>
<dbReference type="InterPro" id="IPR016181">
    <property type="entry name" value="Acyl_CoA_acyltransferase"/>
</dbReference>
<reference evidence="4 5" key="1">
    <citation type="submission" date="2020-08" db="EMBL/GenBank/DDBJ databases">
        <title>Hymenobacter sp. S2-20-2 genome sequencing.</title>
        <authorList>
            <person name="Jin L."/>
        </authorList>
    </citation>
    <scope>NUCLEOTIDE SEQUENCE [LARGE SCALE GENOMIC DNA]</scope>
    <source>
        <strain evidence="4 5">S2-20-2</strain>
    </source>
</reference>
<dbReference type="AlphaFoldDB" id="A0A7G7W500"/>
<sequence length="143" mass="16411">MLFREATLLDIPQLTEVRLSVQENRLSNPALVTLQDYVEYLTQRGKGWVCEIEGHIVGFAIADLRGHSIWALFVQPEFAGRGIGKKLHQLMLEWIFAQSAQPVWLSTAPGTRAEEFYRRQGWQQTGLTKSGEVRFEMTVEAYR</sequence>
<dbReference type="EMBL" id="CP060202">
    <property type="protein sequence ID" value="QNH61443.1"/>
    <property type="molecule type" value="Genomic_DNA"/>
</dbReference>
<keyword evidence="1 4" id="KW-0808">Transferase</keyword>
<keyword evidence="5" id="KW-1185">Reference proteome</keyword>
<dbReference type="CDD" id="cd04301">
    <property type="entry name" value="NAT_SF"/>
    <property type="match status" value="1"/>
</dbReference>
<feature type="domain" description="N-acetyltransferase" evidence="3">
    <location>
        <begin position="1"/>
        <end position="140"/>
    </location>
</feature>
<name>A0A7G7W500_9BACT</name>
<evidence type="ECO:0000313" key="4">
    <source>
        <dbReference type="EMBL" id="QNH61443.1"/>
    </source>
</evidence>
<organism evidence="4 5">
    <name type="scientific">Hymenobacter sediminicola</name>
    <dbReference type="NCBI Taxonomy" id="2761579"/>
    <lineage>
        <taxon>Bacteria</taxon>
        <taxon>Pseudomonadati</taxon>
        <taxon>Bacteroidota</taxon>
        <taxon>Cytophagia</taxon>
        <taxon>Cytophagales</taxon>
        <taxon>Hymenobacteraceae</taxon>
        <taxon>Hymenobacter</taxon>
    </lineage>
</organism>
<proteinExistence type="predicted"/>
<dbReference type="SUPFAM" id="SSF55729">
    <property type="entry name" value="Acyl-CoA N-acyltransferases (Nat)"/>
    <property type="match status" value="1"/>
</dbReference>
<dbReference type="RefSeq" id="WP_185887373.1">
    <property type="nucleotide sequence ID" value="NZ_CP060202.1"/>
</dbReference>
<keyword evidence="2" id="KW-0012">Acyltransferase</keyword>
<dbReference type="Pfam" id="PF00583">
    <property type="entry name" value="Acetyltransf_1"/>
    <property type="match status" value="1"/>
</dbReference>
<protein>
    <submittedName>
        <fullName evidence="4">GNAT family N-acetyltransferase</fullName>
    </submittedName>
</protein>